<evidence type="ECO:0000313" key="3">
    <source>
        <dbReference type="EMBL" id="OXA62499.1"/>
    </source>
</evidence>
<dbReference type="InterPro" id="IPR002999">
    <property type="entry name" value="Tudor"/>
</dbReference>
<keyword evidence="4" id="KW-1185">Reference proteome</keyword>
<dbReference type="PANTHER" id="PTHR22948">
    <property type="entry name" value="TUDOR DOMAIN CONTAINING PROTEIN"/>
    <property type="match status" value="1"/>
</dbReference>
<dbReference type="Pfam" id="PF00567">
    <property type="entry name" value="TUDOR"/>
    <property type="match status" value="1"/>
</dbReference>
<dbReference type="Gene3D" id="2.30.30.140">
    <property type="match status" value="1"/>
</dbReference>
<comment type="caution">
    <text evidence="3">The sequence shown here is derived from an EMBL/GenBank/DDBJ whole genome shotgun (WGS) entry which is preliminary data.</text>
</comment>
<feature type="region of interest" description="Disordered" evidence="1">
    <location>
        <begin position="18"/>
        <end position="39"/>
    </location>
</feature>
<dbReference type="Proteomes" id="UP000198287">
    <property type="component" value="Unassembled WGS sequence"/>
</dbReference>
<evidence type="ECO:0000256" key="1">
    <source>
        <dbReference type="SAM" id="MobiDB-lite"/>
    </source>
</evidence>
<dbReference type="PANTHER" id="PTHR22948:SF29">
    <property type="entry name" value="FI02030P-RELATED"/>
    <property type="match status" value="1"/>
</dbReference>
<protein>
    <submittedName>
        <fullName evidence="3">Tudor domain-containing protein 7</fullName>
    </submittedName>
</protein>
<accession>A0A226EY67</accession>
<dbReference type="EMBL" id="LNIX01000001">
    <property type="protein sequence ID" value="OXA62499.1"/>
    <property type="molecule type" value="Genomic_DNA"/>
</dbReference>
<reference evidence="3 4" key="1">
    <citation type="submission" date="2015-12" db="EMBL/GenBank/DDBJ databases">
        <title>The genome of Folsomia candida.</title>
        <authorList>
            <person name="Faddeeva A."/>
            <person name="Derks M.F."/>
            <person name="Anvar Y."/>
            <person name="Smit S."/>
            <person name="Van Straalen N."/>
            <person name="Roelofs D."/>
        </authorList>
    </citation>
    <scope>NUCLEOTIDE SEQUENCE [LARGE SCALE GENOMIC DNA]</scope>
    <source>
        <strain evidence="3 4">VU population</strain>
        <tissue evidence="3">Whole body</tissue>
    </source>
</reference>
<dbReference type="OMA" id="DYRQSEN"/>
<dbReference type="InterPro" id="IPR050621">
    <property type="entry name" value="Tudor_domain_containing"/>
</dbReference>
<gene>
    <name evidence="3" type="ORF">Fcan01_02785</name>
</gene>
<name>A0A226EY67_FOLCA</name>
<dbReference type="InterPro" id="IPR035437">
    <property type="entry name" value="SNase_OB-fold_sf"/>
</dbReference>
<dbReference type="GO" id="GO:0005737">
    <property type="term" value="C:cytoplasm"/>
    <property type="evidence" value="ECO:0007669"/>
    <property type="project" value="UniProtKB-ARBA"/>
</dbReference>
<evidence type="ECO:0000313" key="4">
    <source>
        <dbReference type="Proteomes" id="UP000198287"/>
    </source>
</evidence>
<dbReference type="OrthoDB" id="10034606at2759"/>
<dbReference type="Gene3D" id="2.40.50.90">
    <property type="match status" value="1"/>
</dbReference>
<organism evidence="3 4">
    <name type="scientific">Folsomia candida</name>
    <name type="common">Springtail</name>
    <dbReference type="NCBI Taxonomy" id="158441"/>
    <lineage>
        <taxon>Eukaryota</taxon>
        <taxon>Metazoa</taxon>
        <taxon>Ecdysozoa</taxon>
        <taxon>Arthropoda</taxon>
        <taxon>Hexapoda</taxon>
        <taxon>Collembola</taxon>
        <taxon>Entomobryomorpha</taxon>
        <taxon>Isotomoidea</taxon>
        <taxon>Isotomidae</taxon>
        <taxon>Proisotominae</taxon>
        <taxon>Folsomia</taxon>
    </lineage>
</organism>
<feature type="domain" description="Tudor" evidence="2">
    <location>
        <begin position="72"/>
        <end position="197"/>
    </location>
</feature>
<evidence type="ECO:0000259" key="2">
    <source>
        <dbReference type="Pfam" id="PF00567"/>
    </source>
</evidence>
<sequence length="266" mass="30032">MNGSAKIEIAVDANGNNTNGVKKSSNLTSASTPDTSNSDVVTTKQLPILIKEDFMDPIFGPKSGSGISKSKSNLVDVIVRNAVGPHNFIIQDYRQSENLRRLEISMTEFYTEYDKMNLPLDHIDVIPDGYYAAKVEANENWARVHVVKPFNYENPQIMVFLLDHGSYAMLEASNLRPLRRMYVERLPSQAYRAKLHHFVGTAGSQWTTEECTRFRNDVDGKPFCAIIVDESQDALFADQIPIFSLVLIDTSGPHDRYVHKSYARKR</sequence>
<proteinExistence type="predicted"/>
<dbReference type="AlphaFoldDB" id="A0A226EY67"/>
<dbReference type="SUPFAM" id="SSF63748">
    <property type="entry name" value="Tudor/PWWP/MBT"/>
    <property type="match status" value="1"/>
</dbReference>